<reference evidence="2 3" key="1">
    <citation type="submission" date="2018-11" db="EMBL/GenBank/DDBJ databases">
        <title>Microbial catabolism of amino acid.</title>
        <authorList>
            <person name="Hibi M."/>
            <person name="Ogawa J."/>
        </authorList>
    </citation>
    <scope>NUCLEOTIDE SEQUENCE [LARGE SCALE GENOMIC DNA]</scope>
    <source>
        <strain evidence="2 3">C31-06</strain>
    </source>
</reference>
<evidence type="ECO:0000313" key="2">
    <source>
        <dbReference type="EMBL" id="GCE40011.1"/>
    </source>
</evidence>
<feature type="region of interest" description="Disordered" evidence="1">
    <location>
        <begin position="1"/>
        <end position="26"/>
    </location>
</feature>
<gene>
    <name evidence="2" type="ORF">Rhow_003654</name>
</gene>
<dbReference type="AlphaFoldDB" id="A0A402C8T9"/>
<dbReference type="AntiFam" id="ANF00108">
    <property type="entry name" value="Shadow ORF (opposite rnpA)"/>
</dbReference>
<dbReference type="Proteomes" id="UP000287519">
    <property type="component" value="Unassembled WGS sequence"/>
</dbReference>
<evidence type="ECO:0000256" key="1">
    <source>
        <dbReference type="SAM" id="MobiDB-lite"/>
    </source>
</evidence>
<name>A0A402C8T9_RHOWR</name>
<proteinExistence type="predicted"/>
<dbReference type="EMBL" id="BHYM01000034">
    <property type="protein sequence ID" value="GCE40011.1"/>
    <property type="molecule type" value="Genomic_DNA"/>
</dbReference>
<organism evidence="2 3">
    <name type="scientific">Rhodococcus wratislaviensis</name>
    <name type="common">Tsukamurella wratislaviensis</name>
    <dbReference type="NCBI Taxonomy" id="44752"/>
    <lineage>
        <taxon>Bacteria</taxon>
        <taxon>Bacillati</taxon>
        <taxon>Actinomycetota</taxon>
        <taxon>Actinomycetes</taxon>
        <taxon>Mycobacteriales</taxon>
        <taxon>Nocardiaceae</taxon>
        <taxon>Rhodococcus</taxon>
    </lineage>
</organism>
<protein>
    <submittedName>
        <fullName evidence="2">Uncharacterized protein</fullName>
    </submittedName>
</protein>
<comment type="caution">
    <text evidence="2">The sequence shown here is derived from an EMBL/GenBank/DDBJ whole genome shotgun (WGS) entry which is preliminary data.</text>
</comment>
<evidence type="ECO:0000313" key="3">
    <source>
        <dbReference type="Proteomes" id="UP000287519"/>
    </source>
</evidence>
<sequence>MTKPACDSMSNHRRPDSLTHNQSESRTAATHQLICLYTIESVYNQVASSHPTTTSHSQRKI</sequence>
<accession>A0A402C8T9</accession>
<keyword evidence="3" id="KW-1185">Reference proteome</keyword>